<dbReference type="InterPro" id="IPR036390">
    <property type="entry name" value="WH_DNA-bd_sf"/>
</dbReference>
<sequence>MGYHQLDRLDKEILKLIADNARIPFLEVARACNVSGAAIHQRIQKLTNLGILKGSEYVIDPEKIGYETCAYIGLYLKDPSDFEVVRKALEKIPEVVECHFTTGQYDMFIKIYAKNNFHLLSIIHDKLQPLGLARTETLISFHEAIKRQMPILDIETED</sequence>
<dbReference type="InterPro" id="IPR019888">
    <property type="entry name" value="Tscrpt_reg_AsnC-like"/>
</dbReference>
<dbReference type="PANTHER" id="PTHR43413:SF6">
    <property type="entry name" value="REGULATORY PROTEIN ASNC"/>
    <property type="match status" value="1"/>
</dbReference>
<reference evidence="5 6" key="1">
    <citation type="submission" date="2023-04" db="EMBL/GenBank/DDBJ databases">
        <title>Draft genome sequence of acteroides sedimenti strain YN3PY1.</title>
        <authorList>
            <person name="Yoshida N."/>
        </authorList>
    </citation>
    <scope>NUCLEOTIDE SEQUENCE [LARGE SCALE GENOMIC DNA]</scope>
    <source>
        <strain evidence="5 6">YN3PY1</strain>
    </source>
</reference>
<dbReference type="PANTHER" id="PTHR43413">
    <property type="entry name" value="TRANSCRIPTIONAL REGULATOR, ASNC FAMILY"/>
    <property type="match status" value="1"/>
</dbReference>
<dbReference type="Gene3D" id="3.30.70.920">
    <property type="match status" value="1"/>
</dbReference>
<dbReference type="Pfam" id="PF13404">
    <property type="entry name" value="HTH_AsnC-type"/>
    <property type="match status" value="1"/>
</dbReference>
<dbReference type="Proteomes" id="UP001496674">
    <property type="component" value="Chromosome"/>
</dbReference>
<name>A0ABN6Z7G7_9BACE</name>
<dbReference type="Pfam" id="PF01037">
    <property type="entry name" value="AsnC_trans_reg"/>
    <property type="match status" value="1"/>
</dbReference>
<evidence type="ECO:0000256" key="2">
    <source>
        <dbReference type="ARBA" id="ARBA00023125"/>
    </source>
</evidence>
<protein>
    <submittedName>
        <fullName evidence="5">Transcriptional regulator</fullName>
    </submittedName>
</protein>
<dbReference type="InterPro" id="IPR011008">
    <property type="entry name" value="Dimeric_a/b-barrel"/>
</dbReference>
<evidence type="ECO:0000259" key="4">
    <source>
        <dbReference type="PROSITE" id="PS50956"/>
    </source>
</evidence>
<proteinExistence type="predicted"/>
<dbReference type="Gene3D" id="1.10.10.10">
    <property type="entry name" value="Winged helix-like DNA-binding domain superfamily/Winged helix DNA-binding domain"/>
    <property type="match status" value="1"/>
</dbReference>
<keyword evidence="3" id="KW-0804">Transcription</keyword>
<dbReference type="InterPro" id="IPR050684">
    <property type="entry name" value="HTH-Siroheme_Decarb"/>
</dbReference>
<accession>A0ABN6Z7G7</accession>
<feature type="domain" description="HTH asnC-type" evidence="4">
    <location>
        <begin position="6"/>
        <end position="67"/>
    </location>
</feature>
<dbReference type="SUPFAM" id="SSF54909">
    <property type="entry name" value="Dimeric alpha+beta barrel"/>
    <property type="match status" value="1"/>
</dbReference>
<keyword evidence="2" id="KW-0238">DNA-binding</keyword>
<keyword evidence="1" id="KW-0805">Transcription regulation</keyword>
<organism evidence="5 6">
    <name type="scientific">Bacteroides sedimenti</name>
    <dbReference type="NCBI Taxonomy" id="2136147"/>
    <lineage>
        <taxon>Bacteria</taxon>
        <taxon>Pseudomonadati</taxon>
        <taxon>Bacteroidota</taxon>
        <taxon>Bacteroidia</taxon>
        <taxon>Bacteroidales</taxon>
        <taxon>Bacteroidaceae</taxon>
        <taxon>Bacteroides</taxon>
    </lineage>
</organism>
<keyword evidence="6" id="KW-1185">Reference proteome</keyword>
<evidence type="ECO:0000313" key="5">
    <source>
        <dbReference type="EMBL" id="BEH00489.1"/>
    </source>
</evidence>
<dbReference type="InterPro" id="IPR019887">
    <property type="entry name" value="Tscrpt_reg_AsnC/Lrp_C"/>
</dbReference>
<dbReference type="EMBL" id="AP028055">
    <property type="protein sequence ID" value="BEH00489.1"/>
    <property type="molecule type" value="Genomic_DNA"/>
</dbReference>
<dbReference type="PRINTS" id="PR00033">
    <property type="entry name" value="HTHASNC"/>
</dbReference>
<gene>
    <name evidence="5" type="ORF">BSYN_27530</name>
</gene>
<dbReference type="PROSITE" id="PS50956">
    <property type="entry name" value="HTH_ASNC_2"/>
    <property type="match status" value="1"/>
</dbReference>
<dbReference type="RefSeq" id="WP_353331876.1">
    <property type="nucleotide sequence ID" value="NZ_AP028055.1"/>
</dbReference>
<evidence type="ECO:0000256" key="3">
    <source>
        <dbReference type="ARBA" id="ARBA00023163"/>
    </source>
</evidence>
<dbReference type="SMART" id="SM00344">
    <property type="entry name" value="HTH_ASNC"/>
    <property type="match status" value="1"/>
</dbReference>
<evidence type="ECO:0000256" key="1">
    <source>
        <dbReference type="ARBA" id="ARBA00023015"/>
    </source>
</evidence>
<evidence type="ECO:0000313" key="6">
    <source>
        <dbReference type="Proteomes" id="UP001496674"/>
    </source>
</evidence>
<dbReference type="SUPFAM" id="SSF46785">
    <property type="entry name" value="Winged helix' DNA-binding domain"/>
    <property type="match status" value="1"/>
</dbReference>
<dbReference type="InterPro" id="IPR036388">
    <property type="entry name" value="WH-like_DNA-bd_sf"/>
</dbReference>
<dbReference type="InterPro" id="IPR000485">
    <property type="entry name" value="AsnC-type_HTH_dom"/>
</dbReference>